<dbReference type="Gene3D" id="1.10.287.130">
    <property type="match status" value="1"/>
</dbReference>
<dbReference type="InterPro" id="IPR003661">
    <property type="entry name" value="HisK_dim/P_dom"/>
</dbReference>
<dbReference type="SMART" id="SM00388">
    <property type="entry name" value="HisKA"/>
    <property type="match status" value="1"/>
</dbReference>
<keyword evidence="7" id="KW-0067">ATP-binding</keyword>
<protein>
    <recommendedName>
        <fullName evidence="2">histidine kinase</fullName>
        <ecNumber evidence="2">2.7.13.3</ecNumber>
    </recommendedName>
</protein>
<evidence type="ECO:0000256" key="4">
    <source>
        <dbReference type="ARBA" id="ARBA00022679"/>
    </source>
</evidence>
<keyword evidence="8" id="KW-0902">Two-component regulatory system</keyword>
<dbReference type="InterPro" id="IPR004358">
    <property type="entry name" value="Sig_transdc_His_kin-like_C"/>
</dbReference>
<dbReference type="InterPro" id="IPR005467">
    <property type="entry name" value="His_kinase_dom"/>
</dbReference>
<dbReference type="Pfam" id="PF02518">
    <property type="entry name" value="HATPase_c"/>
    <property type="match status" value="1"/>
</dbReference>
<dbReference type="SUPFAM" id="SSF55874">
    <property type="entry name" value="ATPase domain of HSP90 chaperone/DNA topoisomerase II/histidine kinase"/>
    <property type="match status" value="1"/>
</dbReference>
<evidence type="ECO:0000259" key="10">
    <source>
        <dbReference type="PROSITE" id="PS50109"/>
    </source>
</evidence>
<dbReference type="Gene3D" id="3.40.190.10">
    <property type="entry name" value="Periplasmic binding protein-like II"/>
    <property type="match status" value="2"/>
</dbReference>
<feature type="coiled-coil region" evidence="9">
    <location>
        <begin position="332"/>
        <end position="359"/>
    </location>
</feature>
<evidence type="ECO:0000256" key="2">
    <source>
        <dbReference type="ARBA" id="ARBA00012438"/>
    </source>
</evidence>
<keyword evidence="9" id="KW-0175">Coiled coil</keyword>
<keyword evidence="4" id="KW-0808">Transferase</keyword>
<dbReference type="GO" id="GO:0000155">
    <property type="term" value="F:phosphorelay sensor kinase activity"/>
    <property type="evidence" value="ECO:0007669"/>
    <property type="project" value="InterPro"/>
</dbReference>
<dbReference type="PROSITE" id="PS50109">
    <property type="entry name" value="HIS_KIN"/>
    <property type="match status" value="1"/>
</dbReference>
<dbReference type="PANTHER" id="PTHR43065:SF10">
    <property type="entry name" value="PEROXIDE STRESS-ACTIVATED HISTIDINE KINASE MAK3"/>
    <property type="match status" value="1"/>
</dbReference>
<dbReference type="InterPro" id="IPR003594">
    <property type="entry name" value="HATPase_dom"/>
</dbReference>
<dbReference type="Proteomes" id="UP000501602">
    <property type="component" value="Chromosome"/>
</dbReference>
<keyword evidence="3" id="KW-0597">Phosphoprotein</keyword>
<keyword evidence="12" id="KW-1185">Reference proteome</keyword>
<dbReference type="EMBL" id="CP051180">
    <property type="protein sequence ID" value="QIZ77610.1"/>
    <property type="molecule type" value="Genomic_DNA"/>
</dbReference>
<evidence type="ECO:0000256" key="8">
    <source>
        <dbReference type="ARBA" id="ARBA00023012"/>
    </source>
</evidence>
<dbReference type="SMART" id="SM00387">
    <property type="entry name" value="HATPase_c"/>
    <property type="match status" value="1"/>
</dbReference>
<keyword evidence="6" id="KW-0418">Kinase</keyword>
<dbReference type="EC" id="2.7.13.3" evidence="2"/>
<reference evidence="11 12" key="1">
    <citation type="submission" date="2020-04" db="EMBL/GenBank/DDBJ databases">
        <title>Ferrimonas sp. S7 isolated from sea water.</title>
        <authorList>
            <person name="Bae S.S."/>
            <person name="Baek K."/>
        </authorList>
    </citation>
    <scope>NUCLEOTIDE SEQUENCE [LARGE SCALE GENOMIC DNA]</scope>
    <source>
        <strain evidence="11 12">S7</strain>
    </source>
</reference>
<evidence type="ECO:0000256" key="5">
    <source>
        <dbReference type="ARBA" id="ARBA00022741"/>
    </source>
</evidence>
<feature type="domain" description="Histidine kinase" evidence="10">
    <location>
        <begin position="368"/>
        <end position="586"/>
    </location>
</feature>
<dbReference type="InterPro" id="IPR036097">
    <property type="entry name" value="HisK_dim/P_sf"/>
</dbReference>
<evidence type="ECO:0000256" key="9">
    <source>
        <dbReference type="SAM" id="Coils"/>
    </source>
</evidence>
<gene>
    <name evidence="11" type="ORF">HER31_12325</name>
</gene>
<evidence type="ECO:0000313" key="12">
    <source>
        <dbReference type="Proteomes" id="UP000501602"/>
    </source>
</evidence>
<dbReference type="SUPFAM" id="SSF47384">
    <property type="entry name" value="Homodimeric domain of signal transducing histidine kinase"/>
    <property type="match status" value="1"/>
</dbReference>
<dbReference type="RefSeq" id="WP_168660869.1">
    <property type="nucleotide sequence ID" value="NZ_CP051180.1"/>
</dbReference>
<comment type="catalytic activity">
    <reaction evidence="1">
        <text>ATP + protein L-histidine = ADP + protein N-phospho-L-histidine.</text>
        <dbReference type="EC" id="2.7.13.3"/>
    </reaction>
</comment>
<dbReference type="Pfam" id="PF12974">
    <property type="entry name" value="Phosphonate-bd"/>
    <property type="match status" value="1"/>
</dbReference>
<accession>A0A6H1UG80</accession>
<sequence length="590" mass="66260">MALLWLWLSWVNTVQAEPSQLLRVGVLANWGHQYVNQRWQPLMEHLSERVEGVHFEIQSGTFDELQHALANDQISFIITNPGQYLYLSKRFPLSWLATMRSQRHNHTTNAIGAAILVRADSPYRTLYDLQGKSVVASGFHALGGYQAALGLIKQRGIEEPQKFFDNVRFLGFPLDPLIYNVRDGTADAAITAFCTLEDMVAAGKVRLDDYRVINRSQPPGYDCQTSTELYPNWSFAAIDSVATPIREQLTQALLALTPDDPVSISSGNAGWTSPISQLAVIKLFSDLEFEHRQTSAPSSLMRWLDENQHWAIGALLLWLIATLYHFWIEYKVRRQSEELINSERQLQQQTIQLEKLHSTAVLGEIGSGLAHELNQPLAAISNYCEGGQIRLQLVDNPDPQQLDLLDKIATQTQRASAVVNRIRGLLKRHKTVIERTNMLTVLEDSLALLEVEFQRNQIEIEQRYIGEPFFVMADKVAMQQVLVNVLKNAVDAMRPDAQGTITIVQHFEESQLRITIADTGPGFSDDPDKMMDSFITTKEDGLGLGLAICRELISQQQGTFTVVNLDDDTVESHRGCEVAITLLRAAVSAQ</sequence>
<proteinExistence type="predicted"/>
<dbReference type="SUPFAM" id="SSF53850">
    <property type="entry name" value="Periplasmic binding protein-like II"/>
    <property type="match status" value="1"/>
</dbReference>
<evidence type="ECO:0000256" key="1">
    <source>
        <dbReference type="ARBA" id="ARBA00000085"/>
    </source>
</evidence>
<dbReference type="PANTHER" id="PTHR43065">
    <property type="entry name" value="SENSOR HISTIDINE KINASE"/>
    <property type="match status" value="1"/>
</dbReference>
<dbReference type="KEGG" id="fes:HER31_12325"/>
<evidence type="ECO:0000256" key="3">
    <source>
        <dbReference type="ARBA" id="ARBA00022553"/>
    </source>
</evidence>
<dbReference type="InterPro" id="IPR036890">
    <property type="entry name" value="HATPase_C_sf"/>
</dbReference>
<dbReference type="GO" id="GO:0005524">
    <property type="term" value="F:ATP binding"/>
    <property type="evidence" value="ECO:0007669"/>
    <property type="project" value="UniProtKB-KW"/>
</dbReference>
<dbReference type="PRINTS" id="PR00344">
    <property type="entry name" value="BCTRLSENSOR"/>
</dbReference>
<dbReference type="Gene3D" id="3.30.565.10">
    <property type="entry name" value="Histidine kinase-like ATPase, C-terminal domain"/>
    <property type="match status" value="1"/>
</dbReference>
<dbReference type="Pfam" id="PF00512">
    <property type="entry name" value="HisKA"/>
    <property type="match status" value="1"/>
</dbReference>
<dbReference type="CDD" id="cd00082">
    <property type="entry name" value="HisKA"/>
    <property type="match status" value="1"/>
</dbReference>
<evidence type="ECO:0000256" key="6">
    <source>
        <dbReference type="ARBA" id="ARBA00022777"/>
    </source>
</evidence>
<dbReference type="AlphaFoldDB" id="A0A6H1UG80"/>
<evidence type="ECO:0000313" key="11">
    <source>
        <dbReference type="EMBL" id="QIZ77610.1"/>
    </source>
</evidence>
<evidence type="ECO:0000256" key="7">
    <source>
        <dbReference type="ARBA" id="ARBA00022840"/>
    </source>
</evidence>
<name>A0A6H1UG80_9GAMM</name>
<organism evidence="11 12">
    <name type="scientific">Ferrimonas lipolytica</name>
    <dbReference type="NCBI Taxonomy" id="2724191"/>
    <lineage>
        <taxon>Bacteria</taxon>
        <taxon>Pseudomonadati</taxon>
        <taxon>Pseudomonadota</taxon>
        <taxon>Gammaproteobacteria</taxon>
        <taxon>Alteromonadales</taxon>
        <taxon>Ferrimonadaceae</taxon>
        <taxon>Ferrimonas</taxon>
    </lineage>
</organism>
<keyword evidence="5" id="KW-0547">Nucleotide-binding</keyword>